<dbReference type="SMART" id="SM00354">
    <property type="entry name" value="HTH_LACI"/>
    <property type="match status" value="1"/>
</dbReference>
<evidence type="ECO:0000256" key="2">
    <source>
        <dbReference type="ARBA" id="ARBA00023125"/>
    </source>
</evidence>
<dbReference type="OrthoDB" id="8770688at2"/>
<dbReference type="Pfam" id="PF13377">
    <property type="entry name" value="Peripla_BP_3"/>
    <property type="match status" value="1"/>
</dbReference>
<protein>
    <submittedName>
        <fullName evidence="6">LacI family DNA-binding transcriptional regulator</fullName>
    </submittedName>
</protein>
<dbReference type="PROSITE" id="PS00356">
    <property type="entry name" value="HTH_LACI_1"/>
    <property type="match status" value="1"/>
</dbReference>
<dbReference type="PANTHER" id="PTHR30146">
    <property type="entry name" value="LACI-RELATED TRANSCRIPTIONAL REPRESSOR"/>
    <property type="match status" value="1"/>
</dbReference>
<dbReference type="EMBL" id="WNWM01000002">
    <property type="protein sequence ID" value="MUI12985.1"/>
    <property type="molecule type" value="Genomic_DNA"/>
</dbReference>
<proteinExistence type="predicted"/>
<name>A0A6I3XMN1_9BURK</name>
<reference evidence="6 7" key="1">
    <citation type="submission" date="2019-11" db="EMBL/GenBank/DDBJ databases">
        <title>Draft Genome Sequences of Six Type Strains of the Genus Massilia.</title>
        <authorList>
            <person name="Miess H."/>
            <person name="Frediansyah A."/>
            <person name="Goeker M."/>
            <person name="Gross H."/>
        </authorList>
    </citation>
    <scope>NUCLEOTIDE SEQUENCE [LARGE SCALE GENOMIC DNA]</scope>
    <source>
        <strain evidence="6 7">DSM 17513</strain>
    </source>
</reference>
<dbReference type="GO" id="GO:0000976">
    <property type="term" value="F:transcription cis-regulatory region binding"/>
    <property type="evidence" value="ECO:0007669"/>
    <property type="project" value="TreeGrafter"/>
</dbReference>
<comment type="caution">
    <text evidence="6">The sequence shown here is derived from an EMBL/GenBank/DDBJ whole genome shotgun (WGS) entry which is preliminary data.</text>
</comment>
<dbReference type="Gene3D" id="3.40.50.2300">
    <property type="match status" value="2"/>
</dbReference>
<dbReference type="RefSeq" id="WP_155708859.1">
    <property type="nucleotide sequence ID" value="NZ_BMWU01000009.1"/>
</dbReference>
<evidence type="ECO:0000259" key="5">
    <source>
        <dbReference type="PROSITE" id="PS50932"/>
    </source>
</evidence>
<evidence type="ECO:0000256" key="4">
    <source>
        <dbReference type="SAM" id="MobiDB-lite"/>
    </source>
</evidence>
<evidence type="ECO:0000256" key="3">
    <source>
        <dbReference type="ARBA" id="ARBA00023163"/>
    </source>
</evidence>
<keyword evidence="3" id="KW-0804">Transcription</keyword>
<keyword evidence="1" id="KW-0805">Transcription regulation</keyword>
<accession>A0A6I3XMN1</accession>
<dbReference type="InterPro" id="IPR028082">
    <property type="entry name" value="Peripla_BP_I"/>
</dbReference>
<evidence type="ECO:0000313" key="6">
    <source>
        <dbReference type="EMBL" id="MUI12985.1"/>
    </source>
</evidence>
<gene>
    <name evidence="6" type="ORF">GJV26_11015</name>
</gene>
<dbReference type="InterPro" id="IPR000843">
    <property type="entry name" value="HTH_LacI"/>
</dbReference>
<dbReference type="CDD" id="cd01392">
    <property type="entry name" value="HTH_LacI"/>
    <property type="match status" value="1"/>
</dbReference>
<sequence length="357" mass="38296">MSFENKVPENSGPPKKRRGSGRATIHDVARLAGVGSITVSRYLKKNGYVSDELGAKIDAAVAQLNYVPNLAAGGLSSAHNKVVGMVVPNISGPIFASTIQSFNDTLNRHGYQVLLASSYFSDEQEENAVRAFLGWSPAALAVVGRFHTRGTEAMLAAAGIPVVETWDYAPRRKPIQVGYSNREVGAQSARHLLAKGYRRIAFAQNSVAGDLSALDRRDGYAAVLEEHGLEPWTYAPTEAAPFEAGRQALEALTRGRRGERKPADAIIFANDNLAAGALLASQRAGLAVPQRCALMGFGDYAFSPLLLPSLTTIRPPGREIGEIAAQRILQALGELPADPKPARLNLLDCELIEREST</sequence>
<dbReference type="Proteomes" id="UP000431684">
    <property type="component" value="Unassembled WGS sequence"/>
</dbReference>
<dbReference type="InterPro" id="IPR010982">
    <property type="entry name" value="Lambda_DNA-bd_dom_sf"/>
</dbReference>
<dbReference type="InterPro" id="IPR046335">
    <property type="entry name" value="LacI/GalR-like_sensor"/>
</dbReference>
<feature type="domain" description="HTH lacI-type" evidence="5">
    <location>
        <begin position="23"/>
        <end position="77"/>
    </location>
</feature>
<organism evidence="6 7">
    <name type="scientific">Pseudoduganella dura</name>
    <dbReference type="NCBI Taxonomy" id="321982"/>
    <lineage>
        <taxon>Bacteria</taxon>
        <taxon>Pseudomonadati</taxon>
        <taxon>Pseudomonadota</taxon>
        <taxon>Betaproteobacteria</taxon>
        <taxon>Burkholderiales</taxon>
        <taxon>Oxalobacteraceae</taxon>
        <taxon>Telluria group</taxon>
        <taxon>Pseudoduganella</taxon>
    </lineage>
</organism>
<dbReference type="PANTHER" id="PTHR30146:SF33">
    <property type="entry name" value="TRANSCRIPTIONAL REGULATOR"/>
    <property type="match status" value="1"/>
</dbReference>
<dbReference type="AlphaFoldDB" id="A0A6I3XMN1"/>
<dbReference type="SUPFAM" id="SSF53822">
    <property type="entry name" value="Periplasmic binding protein-like I"/>
    <property type="match status" value="1"/>
</dbReference>
<keyword evidence="7" id="KW-1185">Reference proteome</keyword>
<dbReference type="PROSITE" id="PS50932">
    <property type="entry name" value="HTH_LACI_2"/>
    <property type="match status" value="1"/>
</dbReference>
<evidence type="ECO:0000256" key="1">
    <source>
        <dbReference type="ARBA" id="ARBA00023015"/>
    </source>
</evidence>
<feature type="region of interest" description="Disordered" evidence="4">
    <location>
        <begin position="1"/>
        <end position="22"/>
    </location>
</feature>
<keyword evidence="2 6" id="KW-0238">DNA-binding</keyword>
<dbReference type="SUPFAM" id="SSF47413">
    <property type="entry name" value="lambda repressor-like DNA-binding domains"/>
    <property type="match status" value="1"/>
</dbReference>
<dbReference type="CDD" id="cd01575">
    <property type="entry name" value="PBP1_GntR"/>
    <property type="match status" value="1"/>
</dbReference>
<evidence type="ECO:0000313" key="7">
    <source>
        <dbReference type="Proteomes" id="UP000431684"/>
    </source>
</evidence>
<dbReference type="Gene3D" id="1.10.260.40">
    <property type="entry name" value="lambda repressor-like DNA-binding domains"/>
    <property type="match status" value="1"/>
</dbReference>
<dbReference type="GO" id="GO:0003700">
    <property type="term" value="F:DNA-binding transcription factor activity"/>
    <property type="evidence" value="ECO:0007669"/>
    <property type="project" value="TreeGrafter"/>
</dbReference>
<dbReference type="Pfam" id="PF00356">
    <property type="entry name" value="LacI"/>
    <property type="match status" value="1"/>
</dbReference>